<reference evidence="1" key="1">
    <citation type="submission" date="2021-11" db="EMBL/GenBank/DDBJ databases">
        <title>Study of the species diversity of bacterial strains isolated from a unique natural object - Shulgan-Tash cave (Bashkiria).</title>
        <authorList>
            <person name="Sazanova A.L."/>
            <person name="Chirak E.R."/>
            <person name="Safronova V.I."/>
        </authorList>
    </citation>
    <scope>NUCLEOTIDE SEQUENCE</scope>
    <source>
        <strain evidence="1">P1</strain>
    </source>
</reference>
<dbReference type="EMBL" id="CP087977">
    <property type="protein sequence ID" value="UUZ45058.1"/>
    <property type="molecule type" value="Genomic_DNA"/>
</dbReference>
<evidence type="ECO:0000313" key="2">
    <source>
        <dbReference type="Proteomes" id="UP001059663"/>
    </source>
</evidence>
<dbReference type="Proteomes" id="UP001059663">
    <property type="component" value="Chromosome"/>
</dbReference>
<protein>
    <submittedName>
        <fullName evidence="1">Uncharacterized protein</fullName>
    </submittedName>
</protein>
<name>A0AC61U503_9MICO</name>
<evidence type="ECO:0000313" key="1">
    <source>
        <dbReference type="EMBL" id="UUZ45058.1"/>
    </source>
</evidence>
<accession>A0AC61U503</accession>
<sequence>MALPLAACGEDSPTPATPDVERRDDVGAHPVAGGRSRAATADGHGGHGRPARQGRGPLPSR</sequence>
<gene>
    <name evidence="1" type="ORF">LP422_01555</name>
</gene>
<organism evidence="1 2">
    <name type="scientific">Janibacter limosus</name>
    <dbReference type="NCBI Taxonomy" id="53458"/>
    <lineage>
        <taxon>Bacteria</taxon>
        <taxon>Bacillati</taxon>
        <taxon>Actinomycetota</taxon>
        <taxon>Actinomycetes</taxon>
        <taxon>Micrococcales</taxon>
        <taxon>Intrasporangiaceae</taxon>
        <taxon>Janibacter</taxon>
    </lineage>
</organism>
<proteinExistence type="predicted"/>